<organism evidence="1 2">
    <name type="scientific">Halorussus limi</name>
    <dbReference type="NCBI Taxonomy" id="2938695"/>
    <lineage>
        <taxon>Archaea</taxon>
        <taxon>Methanobacteriati</taxon>
        <taxon>Methanobacteriota</taxon>
        <taxon>Stenosarchaea group</taxon>
        <taxon>Halobacteria</taxon>
        <taxon>Halobacteriales</taxon>
        <taxon>Haladaptataceae</taxon>
        <taxon>Halorussus</taxon>
    </lineage>
</organism>
<reference evidence="1 2" key="1">
    <citation type="submission" date="2022-04" db="EMBL/GenBank/DDBJ databases">
        <title>Diverse halophilic archaea isolated from saline environments.</title>
        <authorList>
            <person name="Cui H.-L."/>
        </authorList>
    </citation>
    <scope>NUCLEOTIDE SEQUENCE [LARGE SCALE GENOMIC DNA]</scope>
    <source>
        <strain evidence="1 2">XZYJT49</strain>
    </source>
</reference>
<name>A0A8U0HR69_9EURY</name>
<sequence>MPECQNCGAFVTREFERVFAGRDGEVHGCFECKQKTAIKNGGATRA</sequence>
<dbReference type="Proteomes" id="UP000830729">
    <property type="component" value="Chromosome"/>
</dbReference>
<gene>
    <name evidence="1" type="ORF">M0R89_12685</name>
</gene>
<keyword evidence="2" id="KW-1185">Reference proteome</keyword>
<dbReference type="GeneID" id="72186070"/>
<accession>A0A8U0HR69</accession>
<evidence type="ECO:0000313" key="2">
    <source>
        <dbReference type="Proteomes" id="UP000830729"/>
    </source>
</evidence>
<dbReference type="RefSeq" id="WP_248649453.1">
    <property type="nucleotide sequence ID" value="NZ_CP096659.1"/>
</dbReference>
<dbReference type="Pfam" id="PF24444">
    <property type="entry name" value="DUF7563"/>
    <property type="match status" value="1"/>
</dbReference>
<dbReference type="KEGG" id="halx:M0R89_12685"/>
<dbReference type="EMBL" id="CP096659">
    <property type="protein sequence ID" value="UPV73397.1"/>
    <property type="molecule type" value="Genomic_DNA"/>
</dbReference>
<evidence type="ECO:0008006" key="3">
    <source>
        <dbReference type="Google" id="ProtNLM"/>
    </source>
</evidence>
<proteinExistence type="predicted"/>
<evidence type="ECO:0000313" key="1">
    <source>
        <dbReference type="EMBL" id="UPV73397.1"/>
    </source>
</evidence>
<dbReference type="AlphaFoldDB" id="A0A8U0HR69"/>
<protein>
    <recommendedName>
        <fullName evidence="3">Small CPxCG-related zinc finger protein</fullName>
    </recommendedName>
</protein>
<dbReference type="InterPro" id="IPR055985">
    <property type="entry name" value="DUF7563"/>
</dbReference>